<keyword evidence="2" id="KW-1185">Reference proteome</keyword>
<dbReference type="AlphaFoldDB" id="A0A162PXU6"/>
<evidence type="ECO:0000313" key="1">
    <source>
        <dbReference type="EMBL" id="KZS19240.1"/>
    </source>
</evidence>
<reference evidence="1 2" key="1">
    <citation type="submission" date="2016-03" db="EMBL/GenBank/DDBJ databases">
        <title>EvidentialGene: Evidence-directed Construction of Genes on Genomes.</title>
        <authorList>
            <person name="Gilbert D.G."/>
            <person name="Choi J.-H."/>
            <person name="Mockaitis K."/>
            <person name="Colbourne J."/>
            <person name="Pfrender M."/>
        </authorList>
    </citation>
    <scope>NUCLEOTIDE SEQUENCE [LARGE SCALE GENOMIC DNA]</scope>
    <source>
        <strain evidence="1 2">Xinb3</strain>
        <tissue evidence="1">Complete organism</tissue>
    </source>
</reference>
<accession>A0A162PXU6</accession>
<evidence type="ECO:0000313" key="2">
    <source>
        <dbReference type="Proteomes" id="UP000076858"/>
    </source>
</evidence>
<dbReference type="Proteomes" id="UP000076858">
    <property type="component" value="Unassembled WGS sequence"/>
</dbReference>
<dbReference type="OrthoDB" id="10029846at2759"/>
<organism evidence="1 2">
    <name type="scientific">Daphnia magna</name>
    <dbReference type="NCBI Taxonomy" id="35525"/>
    <lineage>
        <taxon>Eukaryota</taxon>
        <taxon>Metazoa</taxon>
        <taxon>Ecdysozoa</taxon>
        <taxon>Arthropoda</taxon>
        <taxon>Crustacea</taxon>
        <taxon>Branchiopoda</taxon>
        <taxon>Diplostraca</taxon>
        <taxon>Cladocera</taxon>
        <taxon>Anomopoda</taxon>
        <taxon>Daphniidae</taxon>
        <taxon>Daphnia</taxon>
    </lineage>
</organism>
<comment type="caution">
    <text evidence="1">The sequence shown here is derived from an EMBL/GenBank/DDBJ whole genome shotgun (WGS) entry which is preliminary data.</text>
</comment>
<sequence length="207" mass="23963">MVCLRVLDLNKLTPEEDSLAIEGAHRNSYRGSIPVIVEEANLLSTPDDDDKEQGIGLDELVFADREVKDGGSKKSKVFDKSIPNFNLFQVQTTNYVDGWHTHLAFYAGLRISFRGFNLYILLDVFYEEGIQVDLYTEMLQQSQILRRQRNTFRELNEKLSELWYDYNYQHITSSALLEKCANIYTNFNAVKYAITVNDVRVTKIETE</sequence>
<proteinExistence type="predicted"/>
<gene>
    <name evidence="1" type="ORF">APZ42_014400</name>
</gene>
<dbReference type="EMBL" id="LRGB01000402">
    <property type="protein sequence ID" value="KZS19240.1"/>
    <property type="molecule type" value="Genomic_DNA"/>
</dbReference>
<protein>
    <submittedName>
        <fullName evidence="1">Uncharacterized protein</fullName>
    </submittedName>
</protein>
<name>A0A162PXU6_9CRUS</name>